<dbReference type="GO" id="GO:0055052">
    <property type="term" value="C:ATP-binding cassette (ABC) transporter complex, substrate-binding subunit-containing"/>
    <property type="evidence" value="ECO:0007669"/>
    <property type="project" value="TreeGrafter"/>
</dbReference>
<dbReference type="PROSITE" id="PS00211">
    <property type="entry name" value="ABC_TRANSPORTER_1"/>
    <property type="match status" value="1"/>
</dbReference>
<dbReference type="CDD" id="cd03301">
    <property type="entry name" value="ABC_MalK_N"/>
    <property type="match status" value="1"/>
</dbReference>
<organism evidence="5 6">
    <name type="scientific">Vibrio agarilyticus</name>
    <dbReference type="NCBI Taxonomy" id="2726741"/>
    <lineage>
        <taxon>Bacteria</taxon>
        <taxon>Pseudomonadati</taxon>
        <taxon>Pseudomonadota</taxon>
        <taxon>Gammaproteobacteria</taxon>
        <taxon>Vibrionales</taxon>
        <taxon>Vibrionaceae</taxon>
        <taxon>Vibrio</taxon>
    </lineage>
</organism>
<dbReference type="GO" id="GO:0140359">
    <property type="term" value="F:ABC-type transporter activity"/>
    <property type="evidence" value="ECO:0007669"/>
    <property type="project" value="InterPro"/>
</dbReference>
<dbReference type="InterPro" id="IPR003593">
    <property type="entry name" value="AAA+_ATPase"/>
</dbReference>
<dbReference type="Pfam" id="PF00005">
    <property type="entry name" value="ABC_tran"/>
    <property type="match status" value="1"/>
</dbReference>
<dbReference type="SUPFAM" id="SSF50331">
    <property type="entry name" value="MOP-like"/>
    <property type="match status" value="1"/>
</dbReference>
<dbReference type="PANTHER" id="PTHR43875:SF14">
    <property type="entry name" value="ABC TRANSPORTER ATP-BINDING PROTEIN"/>
    <property type="match status" value="1"/>
</dbReference>
<evidence type="ECO:0000256" key="3">
    <source>
        <dbReference type="ARBA" id="ARBA00022840"/>
    </source>
</evidence>
<dbReference type="NCBIfam" id="NF008653">
    <property type="entry name" value="PRK11650.1"/>
    <property type="match status" value="1"/>
</dbReference>
<dbReference type="SMART" id="SM00382">
    <property type="entry name" value="AAA"/>
    <property type="match status" value="1"/>
</dbReference>
<dbReference type="InterPro" id="IPR017871">
    <property type="entry name" value="ABC_transporter-like_CS"/>
</dbReference>
<evidence type="ECO:0000256" key="1">
    <source>
        <dbReference type="ARBA" id="ARBA00022448"/>
    </source>
</evidence>
<keyword evidence="1" id="KW-0813">Transport</keyword>
<keyword evidence="3 5" id="KW-0067">ATP-binding</keyword>
<evidence type="ECO:0000313" key="6">
    <source>
        <dbReference type="Proteomes" id="UP000535589"/>
    </source>
</evidence>
<evidence type="ECO:0000313" key="5">
    <source>
        <dbReference type="EMBL" id="NLS14883.1"/>
    </source>
</evidence>
<dbReference type="InterPro" id="IPR015855">
    <property type="entry name" value="ABC_transpr_MalK-like"/>
</dbReference>
<dbReference type="GO" id="GO:0016887">
    <property type="term" value="F:ATP hydrolysis activity"/>
    <property type="evidence" value="ECO:0007669"/>
    <property type="project" value="InterPro"/>
</dbReference>
<comment type="caution">
    <text evidence="5">The sequence shown here is derived from an EMBL/GenBank/DDBJ whole genome shotgun (WGS) entry which is preliminary data.</text>
</comment>
<dbReference type="SUPFAM" id="SSF52540">
    <property type="entry name" value="P-loop containing nucleoside triphosphate hydrolases"/>
    <property type="match status" value="1"/>
</dbReference>
<dbReference type="InterPro" id="IPR012340">
    <property type="entry name" value="NA-bd_OB-fold"/>
</dbReference>
<dbReference type="Pfam" id="PF17912">
    <property type="entry name" value="OB_MalK"/>
    <property type="match status" value="1"/>
</dbReference>
<dbReference type="GO" id="GO:0005524">
    <property type="term" value="F:ATP binding"/>
    <property type="evidence" value="ECO:0007669"/>
    <property type="project" value="UniProtKB-KW"/>
</dbReference>
<dbReference type="Gene3D" id="2.40.50.100">
    <property type="match status" value="1"/>
</dbReference>
<dbReference type="RefSeq" id="WP_168837954.1">
    <property type="nucleotide sequence ID" value="NZ_JABAIK010000034.1"/>
</dbReference>
<sequence>MHSVEVKKLNKSFGKTVILNDIDLKMKAGGFTVLLGPSGCGKSTLLRLIAGLEDVTSGEIVIGAKDVTLADPKDRDIAMVFQSYALFPHMTVAENIGFGMKINKKPSEEIERRVSEVAGLLQIEQLLDRTPAQLSGGQRQRVAIGRALMRKPKVFLFDEPLSNLDAKLRGEMRLELKKLHLALDSTIVYVTHDQIEAMTLATEIILLNKGIPQQIGTPYEIYNRPQNVFVAKFVGSPQINLLKGTLIKHKDEWGVLVNDIWLPLGSYVFTQKPVEGMKVLYGVRPEHVTQSPLNSHFQITLPLTAFEMTGSETLAEFELSGQILRAKLDANIDVKDGDLLCLHLNLQNVSLFCCATENRV</sequence>
<protein>
    <submittedName>
        <fullName evidence="5">ABC transporter ATP-binding protein</fullName>
    </submittedName>
</protein>
<dbReference type="PROSITE" id="PS50893">
    <property type="entry name" value="ABC_TRANSPORTER_2"/>
    <property type="match status" value="1"/>
</dbReference>
<dbReference type="InterPro" id="IPR008995">
    <property type="entry name" value="Mo/tungstate-bd_C_term_dom"/>
</dbReference>
<feature type="domain" description="ABC transporter" evidence="4">
    <location>
        <begin position="4"/>
        <end position="234"/>
    </location>
</feature>
<keyword evidence="6" id="KW-1185">Reference proteome</keyword>
<dbReference type="AlphaFoldDB" id="A0A7X8TU75"/>
<dbReference type="Gene3D" id="2.40.50.140">
    <property type="entry name" value="Nucleic acid-binding proteins"/>
    <property type="match status" value="1"/>
</dbReference>
<dbReference type="InterPro" id="IPR027417">
    <property type="entry name" value="P-loop_NTPase"/>
</dbReference>
<dbReference type="GO" id="GO:0008643">
    <property type="term" value="P:carbohydrate transport"/>
    <property type="evidence" value="ECO:0007669"/>
    <property type="project" value="InterPro"/>
</dbReference>
<evidence type="ECO:0000259" key="4">
    <source>
        <dbReference type="PROSITE" id="PS50893"/>
    </source>
</evidence>
<evidence type="ECO:0000256" key="2">
    <source>
        <dbReference type="ARBA" id="ARBA00022741"/>
    </source>
</evidence>
<dbReference type="FunFam" id="3.40.50.300:FF:000042">
    <property type="entry name" value="Maltose/maltodextrin ABC transporter, ATP-binding protein"/>
    <property type="match status" value="1"/>
</dbReference>
<keyword evidence="2" id="KW-0547">Nucleotide-binding</keyword>
<dbReference type="Proteomes" id="UP000535589">
    <property type="component" value="Unassembled WGS sequence"/>
</dbReference>
<dbReference type="InterPro" id="IPR040582">
    <property type="entry name" value="OB_MalK-like"/>
</dbReference>
<accession>A0A7X8TU75</accession>
<reference evidence="5 6" key="1">
    <citation type="submission" date="2020-04" db="EMBL/GenBank/DDBJ databases">
        <title>Vibrio sp. SM6, a novel species isolated from seawater.</title>
        <authorList>
            <person name="Wang X."/>
        </authorList>
    </citation>
    <scope>NUCLEOTIDE SEQUENCE [LARGE SCALE GENOMIC DNA]</scope>
    <source>
        <strain evidence="5 6">SM6</strain>
    </source>
</reference>
<dbReference type="PANTHER" id="PTHR43875">
    <property type="entry name" value="MALTODEXTRIN IMPORT ATP-BINDING PROTEIN MSMX"/>
    <property type="match status" value="1"/>
</dbReference>
<dbReference type="InterPro" id="IPR003439">
    <property type="entry name" value="ABC_transporter-like_ATP-bd"/>
</dbReference>
<dbReference type="InterPro" id="IPR047641">
    <property type="entry name" value="ABC_transpr_MalK/UgpC-like"/>
</dbReference>
<proteinExistence type="predicted"/>
<dbReference type="EMBL" id="JABAIK010000034">
    <property type="protein sequence ID" value="NLS14883.1"/>
    <property type="molecule type" value="Genomic_DNA"/>
</dbReference>
<name>A0A7X8TU75_9VIBR</name>
<dbReference type="Gene3D" id="3.40.50.300">
    <property type="entry name" value="P-loop containing nucleotide triphosphate hydrolases"/>
    <property type="match status" value="1"/>
</dbReference>
<gene>
    <name evidence="5" type="ORF">HGP28_18660</name>
</gene>